<dbReference type="EMBL" id="GGEC01087062">
    <property type="protein sequence ID" value="MBX67546.1"/>
    <property type="molecule type" value="Transcribed_RNA"/>
</dbReference>
<sequence>MTSCQSSIHHTGLAMVILIEVLLSST</sequence>
<proteinExistence type="predicted"/>
<accession>A0A2P2QKN0</accession>
<evidence type="ECO:0000313" key="1">
    <source>
        <dbReference type="EMBL" id="MBX67546.1"/>
    </source>
</evidence>
<organism evidence="1">
    <name type="scientific">Rhizophora mucronata</name>
    <name type="common">Asiatic mangrove</name>
    <dbReference type="NCBI Taxonomy" id="61149"/>
    <lineage>
        <taxon>Eukaryota</taxon>
        <taxon>Viridiplantae</taxon>
        <taxon>Streptophyta</taxon>
        <taxon>Embryophyta</taxon>
        <taxon>Tracheophyta</taxon>
        <taxon>Spermatophyta</taxon>
        <taxon>Magnoliopsida</taxon>
        <taxon>eudicotyledons</taxon>
        <taxon>Gunneridae</taxon>
        <taxon>Pentapetalae</taxon>
        <taxon>rosids</taxon>
        <taxon>fabids</taxon>
        <taxon>Malpighiales</taxon>
        <taxon>Rhizophoraceae</taxon>
        <taxon>Rhizophora</taxon>
    </lineage>
</organism>
<dbReference type="AlphaFoldDB" id="A0A2P2QKN0"/>
<name>A0A2P2QKN0_RHIMU</name>
<protein>
    <submittedName>
        <fullName evidence="1">Uncharacterized protein</fullName>
    </submittedName>
</protein>
<reference evidence="1" key="1">
    <citation type="submission" date="2018-02" db="EMBL/GenBank/DDBJ databases">
        <title>Rhizophora mucronata_Transcriptome.</title>
        <authorList>
            <person name="Meera S.P."/>
            <person name="Sreeshan A."/>
            <person name="Augustine A."/>
        </authorList>
    </citation>
    <scope>NUCLEOTIDE SEQUENCE</scope>
    <source>
        <tissue evidence="1">Leaf</tissue>
    </source>
</reference>